<dbReference type="AlphaFoldDB" id="A0A150WCH9"/>
<evidence type="ECO:0000259" key="1">
    <source>
        <dbReference type="Pfam" id="PF12697"/>
    </source>
</evidence>
<dbReference type="EMBL" id="LUKF01000019">
    <property type="protein sequence ID" value="KYG60609.1"/>
    <property type="molecule type" value="Genomic_DNA"/>
</dbReference>
<dbReference type="InterPro" id="IPR000073">
    <property type="entry name" value="AB_hydrolase_1"/>
</dbReference>
<dbReference type="InterPro" id="IPR050266">
    <property type="entry name" value="AB_hydrolase_sf"/>
</dbReference>
<feature type="domain" description="AB hydrolase-1" evidence="1">
    <location>
        <begin position="15"/>
        <end position="250"/>
    </location>
</feature>
<protein>
    <submittedName>
        <fullName evidence="2">Carboxylesterase</fullName>
    </submittedName>
</protein>
<organism evidence="2 3">
    <name type="scientific">Bdellovibrio bacteriovorus</name>
    <dbReference type="NCBI Taxonomy" id="959"/>
    <lineage>
        <taxon>Bacteria</taxon>
        <taxon>Pseudomonadati</taxon>
        <taxon>Bdellovibrionota</taxon>
        <taxon>Bdellovibrionia</taxon>
        <taxon>Bdellovibrionales</taxon>
        <taxon>Pseudobdellovibrionaceae</taxon>
        <taxon>Bdellovibrio</taxon>
    </lineage>
</organism>
<proteinExistence type="predicted"/>
<sequence length="261" mass="28890">MIHVEVKPGLAPEDVFFIHGNLASNRWWLPSEEIWKKEAQGKNYQGSLIYAEFRGCGGSTAPQSSDEVNMHLFAEDFIEVVRSLKKGPVHLVGHSTGGLIASLMMAKAPELFGKAVLLDSVGAQGVTFDTSMISAFEQMKQDRNLTGVVLGSTIHNNNPESKFFKDVLVEDAFHAVKTVGHWVLQALDGLDIREEIQKIKNEVLVLHGEHDKLLPMSDSEALASLFSRGKFQVIEGLGHCPNIESPEKFVSITRNFLFHPL</sequence>
<dbReference type="Proteomes" id="UP000075391">
    <property type="component" value="Unassembled WGS sequence"/>
</dbReference>
<dbReference type="PANTHER" id="PTHR43798">
    <property type="entry name" value="MONOACYLGLYCEROL LIPASE"/>
    <property type="match status" value="1"/>
</dbReference>
<dbReference type="PRINTS" id="PR00111">
    <property type="entry name" value="ABHYDROLASE"/>
</dbReference>
<comment type="caution">
    <text evidence="2">The sequence shown here is derived from an EMBL/GenBank/DDBJ whole genome shotgun (WGS) entry which is preliminary data.</text>
</comment>
<name>A0A150WCH9_BDEBC</name>
<dbReference type="RefSeq" id="WP_063244885.1">
    <property type="nucleotide sequence ID" value="NZ_LUKF01000019.1"/>
</dbReference>
<dbReference type="Pfam" id="PF12697">
    <property type="entry name" value="Abhydrolase_6"/>
    <property type="match status" value="1"/>
</dbReference>
<dbReference type="InterPro" id="IPR029058">
    <property type="entry name" value="AB_hydrolase_fold"/>
</dbReference>
<evidence type="ECO:0000313" key="3">
    <source>
        <dbReference type="Proteomes" id="UP000075391"/>
    </source>
</evidence>
<accession>A0A150WCH9</accession>
<gene>
    <name evidence="2" type="ORF">AZI85_11420</name>
</gene>
<dbReference type="OrthoDB" id="9798888at2"/>
<reference evidence="2 3" key="1">
    <citation type="submission" date="2016-03" db="EMBL/GenBank/DDBJ databases">
        <authorList>
            <person name="Ploux O."/>
        </authorList>
    </citation>
    <scope>NUCLEOTIDE SEQUENCE [LARGE SCALE GENOMIC DNA]</scope>
    <source>
        <strain evidence="2 3">BER2</strain>
    </source>
</reference>
<evidence type="ECO:0000313" key="2">
    <source>
        <dbReference type="EMBL" id="KYG60609.1"/>
    </source>
</evidence>
<dbReference type="SUPFAM" id="SSF53474">
    <property type="entry name" value="alpha/beta-Hydrolases"/>
    <property type="match status" value="1"/>
</dbReference>
<dbReference type="Gene3D" id="3.40.50.1820">
    <property type="entry name" value="alpha/beta hydrolase"/>
    <property type="match status" value="1"/>
</dbReference>